<sequence>MPPLPGENGPEACDRCDLNLLLICGLYDTVETGAMCR</sequence>
<organism evidence="1 2">
    <name type="scientific">Maioricimonas rarisocia</name>
    <dbReference type="NCBI Taxonomy" id="2528026"/>
    <lineage>
        <taxon>Bacteria</taxon>
        <taxon>Pseudomonadati</taxon>
        <taxon>Planctomycetota</taxon>
        <taxon>Planctomycetia</taxon>
        <taxon>Planctomycetales</taxon>
        <taxon>Planctomycetaceae</taxon>
        <taxon>Maioricimonas</taxon>
    </lineage>
</organism>
<keyword evidence="2" id="KW-1185">Reference proteome</keyword>
<proteinExistence type="predicted"/>
<dbReference type="Proteomes" id="UP000320496">
    <property type="component" value="Chromosome"/>
</dbReference>
<dbReference type="KEGG" id="mri:Mal4_25680"/>
<gene>
    <name evidence="1" type="ORF">Mal4_25680</name>
</gene>
<accession>A0A517Z6Z8</accession>
<name>A0A517Z6Z8_9PLAN</name>
<protein>
    <submittedName>
        <fullName evidence="1">Uncharacterized protein</fullName>
    </submittedName>
</protein>
<evidence type="ECO:0000313" key="1">
    <source>
        <dbReference type="EMBL" id="QDU38243.1"/>
    </source>
</evidence>
<dbReference type="EMBL" id="CP036275">
    <property type="protein sequence ID" value="QDU38243.1"/>
    <property type="molecule type" value="Genomic_DNA"/>
</dbReference>
<evidence type="ECO:0000313" key="2">
    <source>
        <dbReference type="Proteomes" id="UP000320496"/>
    </source>
</evidence>
<reference evidence="1 2" key="1">
    <citation type="submission" date="2019-02" db="EMBL/GenBank/DDBJ databases">
        <title>Deep-cultivation of Planctomycetes and their phenomic and genomic characterization uncovers novel biology.</title>
        <authorList>
            <person name="Wiegand S."/>
            <person name="Jogler M."/>
            <person name="Boedeker C."/>
            <person name="Pinto D."/>
            <person name="Vollmers J."/>
            <person name="Rivas-Marin E."/>
            <person name="Kohn T."/>
            <person name="Peeters S.H."/>
            <person name="Heuer A."/>
            <person name="Rast P."/>
            <person name="Oberbeckmann S."/>
            <person name="Bunk B."/>
            <person name="Jeske O."/>
            <person name="Meyerdierks A."/>
            <person name="Storesund J.E."/>
            <person name="Kallscheuer N."/>
            <person name="Luecker S."/>
            <person name="Lage O.M."/>
            <person name="Pohl T."/>
            <person name="Merkel B.J."/>
            <person name="Hornburger P."/>
            <person name="Mueller R.-W."/>
            <person name="Bruemmer F."/>
            <person name="Labrenz M."/>
            <person name="Spormann A.M."/>
            <person name="Op den Camp H."/>
            <person name="Overmann J."/>
            <person name="Amann R."/>
            <person name="Jetten M.S.M."/>
            <person name="Mascher T."/>
            <person name="Medema M.H."/>
            <person name="Devos D.P."/>
            <person name="Kaster A.-K."/>
            <person name="Ovreas L."/>
            <person name="Rohde M."/>
            <person name="Galperin M.Y."/>
            <person name="Jogler C."/>
        </authorList>
    </citation>
    <scope>NUCLEOTIDE SEQUENCE [LARGE SCALE GENOMIC DNA]</scope>
    <source>
        <strain evidence="1 2">Mal4</strain>
    </source>
</reference>
<dbReference type="AlphaFoldDB" id="A0A517Z6Z8"/>